<comment type="caution">
    <text evidence="1">The sequence shown here is derived from an EMBL/GenBank/DDBJ whole genome shotgun (WGS) entry which is preliminary data.</text>
</comment>
<keyword evidence="2" id="KW-1185">Reference proteome</keyword>
<gene>
    <name evidence="1" type="ORF">GCM10009760_42160</name>
</gene>
<reference evidence="2" key="1">
    <citation type="journal article" date="2019" name="Int. J. Syst. Evol. Microbiol.">
        <title>The Global Catalogue of Microorganisms (GCM) 10K type strain sequencing project: providing services to taxonomists for standard genome sequencing and annotation.</title>
        <authorList>
            <consortium name="The Broad Institute Genomics Platform"/>
            <consortium name="The Broad Institute Genome Sequencing Center for Infectious Disease"/>
            <person name="Wu L."/>
            <person name="Ma J."/>
        </authorList>
    </citation>
    <scope>NUCLEOTIDE SEQUENCE [LARGE SCALE GENOMIC DNA]</scope>
    <source>
        <strain evidence="2">JCM 14560</strain>
    </source>
</reference>
<protein>
    <submittedName>
        <fullName evidence="1">Uncharacterized protein</fullName>
    </submittedName>
</protein>
<dbReference type="Proteomes" id="UP001422759">
    <property type="component" value="Unassembled WGS sequence"/>
</dbReference>
<name>A0ABP5LKV1_9ACTN</name>
<accession>A0ABP5LKV1</accession>
<evidence type="ECO:0000313" key="1">
    <source>
        <dbReference type="EMBL" id="GAA2149261.1"/>
    </source>
</evidence>
<sequence>MNSSRPRDGAGTGRRITVSIEGITAPATFQRLPDALAALWEALRVLPLGWTQYEAYRYFFGPGAVQRVEGFLERDGELTLSFALAGRSHAVRVVPER</sequence>
<evidence type="ECO:0000313" key="2">
    <source>
        <dbReference type="Proteomes" id="UP001422759"/>
    </source>
</evidence>
<organism evidence="1 2">
    <name type="scientific">Kitasatospora kazusensis</name>
    <dbReference type="NCBI Taxonomy" id="407974"/>
    <lineage>
        <taxon>Bacteria</taxon>
        <taxon>Bacillati</taxon>
        <taxon>Actinomycetota</taxon>
        <taxon>Actinomycetes</taxon>
        <taxon>Kitasatosporales</taxon>
        <taxon>Streptomycetaceae</taxon>
        <taxon>Kitasatospora</taxon>
    </lineage>
</organism>
<dbReference type="EMBL" id="BAAANT010000026">
    <property type="protein sequence ID" value="GAA2149261.1"/>
    <property type="molecule type" value="Genomic_DNA"/>
</dbReference>
<dbReference type="RefSeq" id="WP_344467370.1">
    <property type="nucleotide sequence ID" value="NZ_BAAANT010000026.1"/>
</dbReference>
<proteinExistence type="predicted"/>